<keyword evidence="3" id="KW-1185">Reference proteome</keyword>
<gene>
    <name evidence="1" type="ORF">T11_11122</name>
    <name evidence="2" type="ORF">T11_13008</name>
</gene>
<evidence type="ECO:0000313" key="3">
    <source>
        <dbReference type="Proteomes" id="UP000055024"/>
    </source>
</evidence>
<dbReference type="EMBL" id="JYDP01000337">
    <property type="protein sequence ID" value="KRZ01107.1"/>
    <property type="molecule type" value="Genomic_DNA"/>
</dbReference>
<dbReference type="Proteomes" id="UP000055024">
    <property type="component" value="Unassembled WGS sequence"/>
</dbReference>
<proteinExistence type="predicted"/>
<evidence type="ECO:0000313" key="1">
    <source>
        <dbReference type="EMBL" id="KRZ01095.1"/>
    </source>
</evidence>
<protein>
    <submittedName>
        <fullName evidence="2">Uncharacterized protein</fullName>
    </submittedName>
</protein>
<sequence>MQSVNHSCAAVASRECFPQQESIPRLIGLSLQAVFSAMNLTEADKAELQSHYPIANLVN</sequence>
<dbReference type="AlphaFoldDB" id="A0A0V1GSZ8"/>
<evidence type="ECO:0000313" key="2">
    <source>
        <dbReference type="EMBL" id="KRZ01107.1"/>
    </source>
</evidence>
<name>A0A0V1GSZ8_9BILA</name>
<accession>A0A0V1GSZ8</accession>
<organism evidence="2 3">
    <name type="scientific">Trichinella zimbabwensis</name>
    <dbReference type="NCBI Taxonomy" id="268475"/>
    <lineage>
        <taxon>Eukaryota</taxon>
        <taxon>Metazoa</taxon>
        <taxon>Ecdysozoa</taxon>
        <taxon>Nematoda</taxon>
        <taxon>Enoplea</taxon>
        <taxon>Dorylaimia</taxon>
        <taxon>Trichinellida</taxon>
        <taxon>Trichinellidae</taxon>
        <taxon>Trichinella</taxon>
    </lineage>
</organism>
<dbReference type="EMBL" id="JYDP01000338">
    <property type="protein sequence ID" value="KRZ01095.1"/>
    <property type="molecule type" value="Genomic_DNA"/>
</dbReference>
<reference evidence="2 3" key="1">
    <citation type="submission" date="2015-01" db="EMBL/GenBank/DDBJ databases">
        <title>Evolution of Trichinella species and genotypes.</title>
        <authorList>
            <person name="Korhonen P.K."/>
            <person name="Edoardo P."/>
            <person name="Giuseppe L.R."/>
            <person name="Gasser R.B."/>
        </authorList>
    </citation>
    <scope>NUCLEOTIDE SEQUENCE [LARGE SCALE GENOMIC DNA]</scope>
    <source>
        <strain evidence="2">ISS1029</strain>
    </source>
</reference>
<comment type="caution">
    <text evidence="2">The sequence shown here is derived from an EMBL/GenBank/DDBJ whole genome shotgun (WGS) entry which is preliminary data.</text>
</comment>